<feature type="transmembrane region" description="Helical" evidence="1">
    <location>
        <begin position="35"/>
        <end position="54"/>
    </location>
</feature>
<gene>
    <name evidence="2" type="ORF">SAE01_08730</name>
</gene>
<protein>
    <submittedName>
        <fullName evidence="2">Uncharacterized protein</fullName>
    </submittedName>
</protein>
<keyword evidence="3" id="KW-1185">Reference proteome</keyword>
<name>A0A512B985_9BACT</name>
<dbReference type="AlphaFoldDB" id="A0A512B985"/>
<comment type="caution">
    <text evidence="2">The sequence shown here is derived from an EMBL/GenBank/DDBJ whole genome shotgun (WGS) entry which is preliminary data.</text>
</comment>
<dbReference type="InterPro" id="IPR058207">
    <property type="entry name" value="PID_CTERM"/>
</dbReference>
<keyword evidence="1" id="KW-0472">Membrane</keyword>
<dbReference type="NCBIfam" id="NF046080">
    <property type="entry name" value="PID_CTERM"/>
    <property type="match status" value="1"/>
</dbReference>
<keyword evidence="1" id="KW-0812">Transmembrane</keyword>
<sequence>MMKSRFLFLAFTFVCVACIPFLSIAGDIIVREPPVNAPFDGGLSLLVAAGIGYASKKAYQKRKNDKMQAEDVK</sequence>
<evidence type="ECO:0000313" key="3">
    <source>
        <dbReference type="Proteomes" id="UP000321513"/>
    </source>
</evidence>
<proteinExistence type="predicted"/>
<reference evidence="2 3" key="1">
    <citation type="submission" date="2019-07" db="EMBL/GenBank/DDBJ databases">
        <title>Whole genome shotgun sequence of Segetibacter aerophilus NBRC 106135.</title>
        <authorList>
            <person name="Hosoyama A."/>
            <person name="Uohara A."/>
            <person name="Ohji S."/>
            <person name="Ichikawa N."/>
        </authorList>
    </citation>
    <scope>NUCLEOTIDE SEQUENCE [LARGE SCALE GENOMIC DNA]</scope>
    <source>
        <strain evidence="2 3">NBRC 106135</strain>
    </source>
</reference>
<organism evidence="2 3">
    <name type="scientific">Segetibacter aerophilus</name>
    <dbReference type="NCBI Taxonomy" id="670293"/>
    <lineage>
        <taxon>Bacteria</taxon>
        <taxon>Pseudomonadati</taxon>
        <taxon>Bacteroidota</taxon>
        <taxon>Chitinophagia</taxon>
        <taxon>Chitinophagales</taxon>
        <taxon>Chitinophagaceae</taxon>
        <taxon>Segetibacter</taxon>
    </lineage>
</organism>
<dbReference type="RefSeq" id="WP_147202441.1">
    <property type="nucleotide sequence ID" value="NZ_BJYT01000002.1"/>
</dbReference>
<dbReference type="OrthoDB" id="1446427at2"/>
<keyword evidence="1" id="KW-1133">Transmembrane helix</keyword>
<evidence type="ECO:0000256" key="1">
    <source>
        <dbReference type="SAM" id="Phobius"/>
    </source>
</evidence>
<accession>A0A512B985</accession>
<evidence type="ECO:0000313" key="2">
    <source>
        <dbReference type="EMBL" id="GEO08377.1"/>
    </source>
</evidence>
<dbReference type="EMBL" id="BJYT01000002">
    <property type="protein sequence ID" value="GEO08377.1"/>
    <property type="molecule type" value="Genomic_DNA"/>
</dbReference>
<dbReference type="Proteomes" id="UP000321513">
    <property type="component" value="Unassembled WGS sequence"/>
</dbReference>